<organism evidence="1 2">
    <name type="scientific">Aspergillus nomiae NRRL (strain ATCC 15546 / NRRL 13137 / CBS 260.88 / M93)</name>
    <dbReference type="NCBI Taxonomy" id="1509407"/>
    <lineage>
        <taxon>Eukaryota</taxon>
        <taxon>Fungi</taxon>
        <taxon>Dikarya</taxon>
        <taxon>Ascomycota</taxon>
        <taxon>Pezizomycotina</taxon>
        <taxon>Eurotiomycetes</taxon>
        <taxon>Eurotiomycetidae</taxon>
        <taxon>Eurotiales</taxon>
        <taxon>Aspergillaceae</taxon>
        <taxon>Aspergillus</taxon>
        <taxon>Aspergillus subgen. Circumdati</taxon>
    </lineage>
</organism>
<accession>A0A0L1J186</accession>
<dbReference type="STRING" id="1509407.A0A0L1J186"/>
<proteinExistence type="predicted"/>
<dbReference type="RefSeq" id="XP_015406121.1">
    <property type="nucleotide sequence ID" value="XM_015553351.1"/>
</dbReference>
<keyword evidence="2" id="KW-1185">Reference proteome</keyword>
<dbReference type="Proteomes" id="UP000037505">
    <property type="component" value="Unassembled WGS sequence"/>
</dbReference>
<reference evidence="1 2" key="1">
    <citation type="submission" date="2014-06" db="EMBL/GenBank/DDBJ databases">
        <title>The Genome of the Aflatoxigenic Filamentous Fungus Aspergillus nomius.</title>
        <authorList>
            <person name="Moore M.G."/>
            <person name="Shannon B.M."/>
            <person name="Brian M.M."/>
        </authorList>
    </citation>
    <scope>NUCLEOTIDE SEQUENCE [LARGE SCALE GENOMIC DNA]</scope>
    <source>
        <strain evidence="1 2">NRRL 13137</strain>
    </source>
</reference>
<gene>
    <name evidence="1" type="ORF">ANOM_008095</name>
</gene>
<dbReference type="EMBL" id="JNOM01000168">
    <property type="protein sequence ID" value="KNG85198.1"/>
    <property type="molecule type" value="Genomic_DNA"/>
</dbReference>
<comment type="caution">
    <text evidence="1">The sequence shown here is derived from an EMBL/GenBank/DDBJ whole genome shotgun (WGS) entry which is preliminary data.</text>
</comment>
<evidence type="ECO:0000313" key="1">
    <source>
        <dbReference type="EMBL" id="KNG85198.1"/>
    </source>
</evidence>
<sequence length="172" mass="19720">MDYVEHETEMHDALNTPGCPPYERGILDPAIDKDRLEILYGQLAAILLQLFTPSLPGIGSLSQIDDFNWDVTRRPLPMNMSDVVRLGTLPRTKLPNLHAIFTTAASYFETLADLNIEHFVHYRNDSVESADDYRRKLAARRLFCKLARDKRLTSPLLKKGPFKIWCDDFLAK</sequence>
<evidence type="ECO:0000313" key="2">
    <source>
        <dbReference type="Proteomes" id="UP000037505"/>
    </source>
</evidence>
<name>A0A0L1J186_ASPN3</name>
<protein>
    <submittedName>
        <fullName evidence="1">Uncharacterized protein</fullName>
    </submittedName>
</protein>
<dbReference type="AlphaFoldDB" id="A0A0L1J186"/>
<dbReference type="GeneID" id="26809899"/>
<dbReference type="OrthoDB" id="5412996at2759"/>